<evidence type="ECO:0000256" key="1">
    <source>
        <dbReference type="SAM" id="MobiDB-lite"/>
    </source>
</evidence>
<organism evidence="2 3">
    <name type="scientific">Herbaspirillum chlorophenolicum</name>
    <dbReference type="NCBI Taxonomy" id="211589"/>
    <lineage>
        <taxon>Bacteria</taxon>
        <taxon>Pseudomonadati</taxon>
        <taxon>Pseudomonadota</taxon>
        <taxon>Betaproteobacteria</taxon>
        <taxon>Burkholderiales</taxon>
        <taxon>Oxalobacteraceae</taxon>
        <taxon>Herbaspirillum</taxon>
    </lineage>
</organism>
<feature type="region of interest" description="Disordered" evidence="1">
    <location>
        <begin position="19"/>
        <end position="42"/>
    </location>
</feature>
<comment type="caution">
    <text evidence="2">The sequence shown here is derived from an EMBL/GenBank/DDBJ whole genome shotgun (WGS) entry which is preliminary data.</text>
</comment>
<dbReference type="Proteomes" id="UP001617427">
    <property type="component" value="Unassembled WGS sequence"/>
</dbReference>
<reference evidence="2 3" key="1">
    <citation type="submission" date="2024-10" db="EMBL/GenBank/DDBJ databases">
        <title>The Natural Products Discovery Center: Release of the First 8490 Sequenced Strains for Exploring Actinobacteria Biosynthetic Diversity.</title>
        <authorList>
            <person name="Kalkreuter E."/>
            <person name="Kautsar S.A."/>
            <person name="Yang D."/>
            <person name="Bader C.D."/>
            <person name="Teijaro C.N."/>
            <person name="Fluegel L."/>
            <person name="Davis C.M."/>
            <person name="Simpson J.R."/>
            <person name="Lauterbach L."/>
            <person name="Steele A.D."/>
            <person name="Gui C."/>
            <person name="Meng S."/>
            <person name="Li G."/>
            <person name="Viehrig K."/>
            <person name="Ye F."/>
            <person name="Su P."/>
            <person name="Kiefer A.F."/>
            <person name="Nichols A."/>
            <person name="Cepeda A.J."/>
            <person name="Yan W."/>
            <person name="Fan B."/>
            <person name="Jiang Y."/>
            <person name="Adhikari A."/>
            <person name="Zheng C.-J."/>
            <person name="Schuster L."/>
            <person name="Cowan T.M."/>
            <person name="Smanski M.J."/>
            <person name="Chevrette M.G."/>
            <person name="De Carvalho L.P.S."/>
            <person name="Shen B."/>
        </authorList>
    </citation>
    <scope>NUCLEOTIDE SEQUENCE [LARGE SCALE GENOMIC DNA]</scope>
    <source>
        <strain evidence="2 3">NPDC087045</strain>
    </source>
</reference>
<feature type="compositionally biased region" description="Basic and acidic residues" evidence="1">
    <location>
        <begin position="26"/>
        <end position="42"/>
    </location>
</feature>
<protein>
    <submittedName>
        <fullName evidence="2">Uncharacterized protein</fullName>
    </submittedName>
</protein>
<proteinExistence type="predicted"/>
<evidence type="ECO:0000313" key="3">
    <source>
        <dbReference type="Proteomes" id="UP001617427"/>
    </source>
</evidence>
<dbReference type="RefSeq" id="WP_402702468.1">
    <property type="nucleotide sequence ID" value="NZ_JBIUZV010000012.1"/>
</dbReference>
<keyword evidence="3" id="KW-1185">Reference proteome</keyword>
<dbReference type="EMBL" id="JBIUZV010000012">
    <property type="protein sequence ID" value="MFJ3047764.1"/>
    <property type="molecule type" value="Genomic_DNA"/>
</dbReference>
<gene>
    <name evidence="2" type="ORF">ACIPEN_18205</name>
</gene>
<name>A0ABW8F386_9BURK</name>
<sequence>MNLKFINTRRQGLETAAAQVKSSAAHADRPADIKARRKDAMT</sequence>
<evidence type="ECO:0000313" key="2">
    <source>
        <dbReference type="EMBL" id="MFJ3047764.1"/>
    </source>
</evidence>
<accession>A0ABW8F386</accession>